<accession>A0AAN8A9X1</accession>
<feature type="coiled-coil region" evidence="1">
    <location>
        <begin position="56"/>
        <end position="83"/>
    </location>
</feature>
<keyword evidence="3" id="KW-1185">Reference proteome</keyword>
<reference evidence="2 3" key="2">
    <citation type="journal article" date="2023" name="Mol. Biol. Evol.">
        <title>Genomics of Secondarily Temperate Adaptation in the Only Non-Antarctic Icefish.</title>
        <authorList>
            <person name="Rivera-Colon A.G."/>
            <person name="Rayamajhi N."/>
            <person name="Minhas B.F."/>
            <person name="Madrigal G."/>
            <person name="Bilyk K.T."/>
            <person name="Yoon V."/>
            <person name="Hune M."/>
            <person name="Gregory S."/>
            <person name="Cheng C.H.C."/>
            <person name="Catchen J.M."/>
        </authorList>
    </citation>
    <scope>NUCLEOTIDE SEQUENCE [LARGE SCALE GENOMIC DNA]</scope>
    <source>
        <strain evidence="2">JMC-PN-2008</strain>
    </source>
</reference>
<gene>
    <name evidence="2" type="ORF">PBY51_005824</name>
</gene>
<dbReference type="Proteomes" id="UP001346869">
    <property type="component" value="Unassembled WGS sequence"/>
</dbReference>
<protein>
    <submittedName>
        <fullName evidence="2">Uncharacterized protein</fullName>
    </submittedName>
</protein>
<keyword evidence="1" id="KW-0175">Coiled coil</keyword>
<proteinExistence type="predicted"/>
<sequence length="164" mass="18994">MQSVKNRFRCLPCQGDEYKALKAKELDLRRKCAYLDKEVKKLSEEIQNNCTVEVMLQGMISTNERLELQLENLEEQHDFNYNELASMDTVDAEYQDALSRQTELNAQIEELLSVIQGFNATKESLIAMSRDTEKTTRVNGSLEKDLKVLKHEERVQLQGTYQLS</sequence>
<organism evidence="2 3">
    <name type="scientific">Eleginops maclovinus</name>
    <name type="common">Patagonian blennie</name>
    <name type="synonym">Eleginus maclovinus</name>
    <dbReference type="NCBI Taxonomy" id="56733"/>
    <lineage>
        <taxon>Eukaryota</taxon>
        <taxon>Metazoa</taxon>
        <taxon>Chordata</taxon>
        <taxon>Craniata</taxon>
        <taxon>Vertebrata</taxon>
        <taxon>Euteleostomi</taxon>
        <taxon>Actinopterygii</taxon>
        <taxon>Neopterygii</taxon>
        <taxon>Teleostei</taxon>
        <taxon>Neoteleostei</taxon>
        <taxon>Acanthomorphata</taxon>
        <taxon>Eupercaria</taxon>
        <taxon>Perciformes</taxon>
        <taxon>Notothenioidei</taxon>
        <taxon>Eleginopidae</taxon>
        <taxon>Eleginops</taxon>
    </lineage>
</organism>
<evidence type="ECO:0000256" key="1">
    <source>
        <dbReference type="SAM" id="Coils"/>
    </source>
</evidence>
<reference evidence="2 3" key="1">
    <citation type="journal article" date="2023" name="Genes (Basel)">
        <title>Chromosome-Level Genome Assembly and Circadian Gene Repertoire of the Patagonia Blennie Eleginops maclovinus-The Closest Ancestral Proxy of Antarctic Cryonotothenioids.</title>
        <authorList>
            <person name="Cheng C.C."/>
            <person name="Rivera-Colon A.G."/>
            <person name="Minhas B.F."/>
            <person name="Wilson L."/>
            <person name="Rayamajhi N."/>
            <person name="Vargas-Chacoff L."/>
            <person name="Catchen J.M."/>
        </authorList>
    </citation>
    <scope>NUCLEOTIDE SEQUENCE [LARGE SCALE GENOMIC DNA]</scope>
    <source>
        <strain evidence="2">JMC-PN-2008</strain>
    </source>
</reference>
<dbReference type="AlphaFoldDB" id="A0AAN8A9X1"/>
<evidence type="ECO:0000313" key="2">
    <source>
        <dbReference type="EMBL" id="KAK5848189.1"/>
    </source>
</evidence>
<dbReference type="EMBL" id="JAUZQC010000025">
    <property type="protein sequence ID" value="KAK5848189.1"/>
    <property type="molecule type" value="Genomic_DNA"/>
</dbReference>
<evidence type="ECO:0000313" key="3">
    <source>
        <dbReference type="Proteomes" id="UP001346869"/>
    </source>
</evidence>
<name>A0AAN8A9X1_ELEMC</name>
<comment type="caution">
    <text evidence="2">The sequence shown here is derived from an EMBL/GenBank/DDBJ whole genome shotgun (WGS) entry which is preliminary data.</text>
</comment>